<proteinExistence type="predicted"/>
<gene>
    <name evidence="2" type="primary">LOC107023484</name>
</gene>
<dbReference type="GeneID" id="107023484"/>
<accession>A0ABM1H334</accession>
<dbReference type="Proteomes" id="UP000694930">
    <property type="component" value="Chromosome 1"/>
</dbReference>
<dbReference type="InterPro" id="IPR032567">
    <property type="entry name" value="RTL1-rel"/>
</dbReference>
<evidence type="ECO:0000313" key="2">
    <source>
        <dbReference type="RefSeq" id="XP_015079684.1"/>
    </source>
</evidence>
<sequence length="154" mass="17634">MDWLSVYHVVLDCNTKTVTLAMPGVPRVEWKSVSCSYPSKVISFIRAQRLVERGCLSYLAFIRDTSVEPPPMDDSVPVVQEFPDVFPSDFPGVPPDRDIDFAIDLEPGTKPISIPPCRYYRRFVQSFSTIAAPLTRLTRQDVRFQWSDEYLRGE</sequence>
<dbReference type="RefSeq" id="XP_015079684.1">
    <property type="nucleotide sequence ID" value="XM_015224198.1"/>
</dbReference>
<dbReference type="InterPro" id="IPR043128">
    <property type="entry name" value="Rev_trsase/Diguanyl_cyclase"/>
</dbReference>
<dbReference type="SUPFAM" id="SSF56672">
    <property type="entry name" value="DNA/RNA polymerases"/>
    <property type="match status" value="1"/>
</dbReference>
<dbReference type="PANTHER" id="PTHR15503">
    <property type="entry name" value="LDOC1 RELATED"/>
    <property type="match status" value="1"/>
</dbReference>
<reference evidence="1" key="1">
    <citation type="journal article" date="2014" name="Nat. Genet.">
        <title>The genome of the stress-tolerant wild tomato species Solanum pennellii.</title>
        <authorList>
            <person name="Bolger A."/>
            <person name="Scossa F."/>
            <person name="Bolger M.E."/>
            <person name="Lanz C."/>
            <person name="Maumus F."/>
            <person name="Tohge T."/>
            <person name="Quesneville H."/>
            <person name="Alseekh S."/>
            <person name="Sorensen I."/>
            <person name="Lichtenstein G."/>
            <person name="Fich E.A."/>
            <person name="Conte M."/>
            <person name="Keller H."/>
            <person name="Schneeberger K."/>
            <person name="Schwacke R."/>
            <person name="Ofner I."/>
            <person name="Vrebalov J."/>
            <person name="Xu Y."/>
            <person name="Osorio S."/>
            <person name="Aflitos S.A."/>
            <person name="Schijlen E."/>
            <person name="Jimenez-Gomez J.M."/>
            <person name="Ryngajllo M."/>
            <person name="Kimura S."/>
            <person name="Kumar R."/>
            <person name="Koenig D."/>
            <person name="Headland L.R."/>
            <person name="Maloof J.N."/>
            <person name="Sinha N."/>
            <person name="van Ham R.C."/>
            <person name="Lankhorst R.K."/>
            <person name="Mao L."/>
            <person name="Vogel A."/>
            <person name="Arsova B."/>
            <person name="Panstruga R."/>
            <person name="Fei Z."/>
            <person name="Rose J.K."/>
            <person name="Zamir D."/>
            <person name="Carrari F."/>
            <person name="Giovannoni J.J."/>
            <person name="Weigel D."/>
            <person name="Usadel B."/>
            <person name="Fernie A.R."/>
        </authorList>
    </citation>
    <scope>NUCLEOTIDE SEQUENCE [LARGE SCALE GENOMIC DNA]</scope>
    <source>
        <strain evidence="1">cv. LA0716</strain>
    </source>
</reference>
<evidence type="ECO:0000313" key="1">
    <source>
        <dbReference type="Proteomes" id="UP000694930"/>
    </source>
</evidence>
<dbReference type="PANTHER" id="PTHR15503:SF45">
    <property type="entry name" value="RNA-DIRECTED DNA POLYMERASE HOMOLOG"/>
    <property type="match status" value="1"/>
</dbReference>
<name>A0ABM1H334_SOLPN</name>
<dbReference type="InterPro" id="IPR043502">
    <property type="entry name" value="DNA/RNA_pol_sf"/>
</dbReference>
<reference evidence="2" key="2">
    <citation type="submission" date="2025-08" db="UniProtKB">
        <authorList>
            <consortium name="RefSeq"/>
        </authorList>
    </citation>
    <scope>IDENTIFICATION</scope>
</reference>
<keyword evidence="1" id="KW-1185">Reference proteome</keyword>
<organism evidence="1 2">
    <name type="scientific">Solanum pennellii</name>
    <name type="common">Tomato</name>
    <name type="synonym">Lycopersicon pennellii</name>
    <dbReference type="NCBI Taxonomy" id="28526"/>
    <lineage>
        <taxon>Eukaryota</taxon>
        <taxon>Viridiplantae</taxon>
        <taxon>Streptophyta</taxon>
        <taxon>Embryophyta</taxon>
        <taxon>Tracheophyta</taxon>
        <taxon>Spermatophyta</taxon>
        <taxon>Magnoliopsida</taxon>
        <taxon>eudicotyledons</taxon>
        <taxon>Gunneridae</taxon>
        <taxon>Pentapetalae</taxon>
        <taxon>asterids</taxon>
        <taxon>lamiids</taxon>
        <taxon>Solanales</taxon>
        <taxon>Solanaceae</taxon>
        <taxon>Solanoideae</taxon>
        <taxon>Solaneae</taxon>
        <taxon>Solanum</taxon>
        <taxon>Solanum subgen. Lycopersicon</taxon>
    </lineage>
</organism>
<dbReference type="Gene3D" id="3.30.70.270">
    <property type="match status" value="1"/>
</dbReference>
<protein>
    <submittedName>
        <fullName evidence="2">Uncharacterized protein LOC107023484</fullName>
    </submittedName>
</protein>